<accession>A0A2T3ZFT9</accession>
<gene>
    <name evidence="1" type="ORF">M441DRAFT_67370</name>
</gene>
<dbReference type="OrthoDB" id="4763081at2759"/>
<evidence type="ECO:0000313" key="2">
    <source>
        <dbReference type="Proteomes" id="UP000240493"/>
    </source>
</evidence>
<sequence length="593" mass="66475">MASPTSANIDAPLRIRLHRQCGACNHLFLPGDHLVALLCNEKSIRAYSVLTFVPNSQCKLLEHDNIQFCMHHICGFCSKLNEGEESVTVHADCLSMFGQTCSAPDKYQRLWIAGTRIYPWRTVAPLELDPGCCASPELISSAAGLHRTLLPELADIIGGYLQPHHALLRFCSVIRLAKELSRAEMDYAVTYPLCEVLSWSRGASPTLVEQGQAANPRVRLTIDSRGIERIERVSDDSQETTRDLLTNSHAYVVDLVEQLSGVSIGFQLGMSRLQVPTSVNISIWNVPSPQDLPRTTCITFHGKLSSGRFAALDLDPKQCTGLSFFLSIRQIMAIHGHTKRGSRAPQAFQHLNRDHSPGLFWIYIPITANDKVIAIGTREAYIANGGSYSIVLKMKSGTYFIGFPLVKIMGPIDETLHLIQEADDRHLTLIHEVPYNTGISFIAVDKVTRTTSRIIIKRSNFPHYSTHSYASLEGVVNARVLRDKEKGMCRGILLEYEDGTLRALGQCRLGLDTVQCYKHPTKFHYTIVKYSSHIKTHDSRCLQAAFDSESGLFSTHNNSEWKTCPMKGFLQFSFNHFGVAVRYHDAWRPHFDY</sequence>
<dbReference type="EMBL" id="KZ679259">
    <property type="protein sequence ID" value="PTB43633.1"/>
    <property type="molecule type" value="Genomic_DNA"/>
</dbReference>
<proteinExistence type="predicted"/>
<reference evidence="1 2" key="1">
    <citation type="submission" date="2016-07" db="EMBL/GenBank/DDBJ databases">
        <title>Multiple horizontal gene transfer events from other fungi enriched the ability of initially mycotrophic Trichoderma (Ascomycota) to feed on dead plant biomass.</title>
        <authorList>
            <consortium name="DOE Joint Genome Institute"/>
            <person name="Aerts A."/>
            <person name="Atanasova L."/>
            <person name="Chenthamara K."/>
            <person name="Zhang J."/>
            <person name="Grujic M."/>
            <person name="Henrissat B."/>
            <person name="Kuo A."/>
            <person name="Salamov A."/>
            <person name="Lipzen A."/>
            <person name="Labutti K."/>
            <person name="Barry K."/>
            <person name="Miao Y."/>
            <person name="Rahimi M.J."/>
            <person name="Shen Q."/>
            <person name="Grigoriev I.V."/>
            <person name="Kubicek C.P."/>
            <person name="Druzhinina I.S."/>
        </authorList>
    </citation>
    <scope>NUCLEOTIDE SEQUENCE [LARGE SCALE GENOMIC DNA]</scope>
    <source>
        <strain evidence="1 2">CBS 433.97</strain>
    </source>
</reference>
<organism evidence="1 2">
    <name type="scientific">Trichoderma asperellum (strain ATCC 204424 / CBS 433.97 / NBRC 101777)</name>
    <dbReference type="NCBI Taxonomy" id="1042311"/>
    <lineage>
        <taxon>Eukaryota</taxon>
        <taxon>Fungi</taxon>
        <taxon>Dikarya</taxon>
        <taxon>Ascomycota</taxon>
        <taxon>Pezizomycotina</taxon>
        <taxon>Sordariomycetes</taxon>
        <taxon>Hypocreomycetidae</taxon>
        <taxon>Hypocreales</taxon>
        <taxon>Hypocreaceae</taxon>
        <taxon>Trichoderma</taxon>
    </lineage>
</organism>
<keyword evidence="2" id="KW-1185">Reference proteome</keyword>
<dbReference type="STRING" id="1042311.A0A2T3ZFT9"/>
<evidence type="ECO:0000313" key="1">
    <source>
        <dbReference type="EMBL" id="PTB43633.1"/>
    </source>
</evidence>
<dbReference type="Proteomes" id="UP000240493">
    <property type="component" value="Unassembled WGS sequence"/>
</dbReference>
<dbReference type="AlphaFoldDB" id="A0A2T3ZFT9"/>
<protein>
    <submittedName>
        <fullName evidence="1">Uncharacterized protein</fullName>
    </submittedName>
</protein>
<name>A0A2T3ZFT9_TRIA4</name>